<evidence type="ECO:0008006" key="3">
    <source>
        <dbReference type="Google" id="ProtNLM"/>
    </source>
</evidence>
<sequence length="115" mass="12058">MSGFQVSKQGMLVAATEIGDAATVLDEVEKELSLDGTPGSTPGAGPSDIFGEYGAAEAYQRFRSTSRDSHTLLAAAFRELRARVDEAAANYSATDDHSAAQFERFGGELAGPEPS</sequence>
<keyword evidence="2" id="KW-1185">Reference proteome</keyword>
<dbReference type="Proteomes" id="UP001500888">
    <property type="component" value="Unassembled WGS sequence"/>
</dbReference>
<dbReference type="EMBL" id="BAAAZR010000001">
    <property type="protein sequence ID" value="GAA3790834.1"/>
    <property type="molecule type" value="Genomic_DNA"/>
</dbReference>
<gene>
    <name evidence="1" type="ORF">GCM10022226_07320</name>
</gene>
<organism evidence="1 2">
    <name type="scientific">Sphaerisporangium flaviroseum</name>
    <dbReference type="NCBI Taxonomy" id="509199"/>
    <lineage>
        <taxon>Bacteria</taxon>
        <taxon>Bacillati</taxon>
        <taxon>Actinomycetota</taxon>
        <taxon>Actinomycetes</taxon>
        <taxon>Streptosporangiales</taxon>
        <taxon>Streptosporangiaceae</taxon>
        <taxon>Sphaerisporangium</taxon>
    </lineage>
</organism>
<evidence type="ECO:0000313" key="2">
    <source>
        <dbReference type="Proteomes" id="UP001500888"/>
    </source>
</evidence>
<evidence type="ECO:0000313" key="1">
    <source>
        <dbReference type="EMBL" id="GAA3790834.1"/>
    </source>
</evidence>
<comment type="caution">
    <text evidence="1">The sequence shown here is derived from an EMBL/GenBank/DDBJ whole genome shotgun (WGS) entry which is preliminary data.</text>
</comment>
<reference evidence="2" key="1">
    <citation type="journal article" date="2019" name="Int. J. Syst. Evol. Microbiol.">
        <title>The Global Catalogue of Microorganisms (GCM) 10K type strain sequencing project: providing services to taxonomists for standard genome sequencing and annotation.</title>
        <authorList>
            <consortium name="The Broad Institute Genomics Platform"/>
            <consortium name="The Broad Institute Genome Sequencing Center for Infectious Disease"/>
            <person name="Wu L."/>
            <person name="Ma J."/>
        </authorList>
    </citation>
    <scope>NUCLEOTIDE SEQUENCE [LARGE SCALE GENOMIC DNA]</scope>
    <source>
        <strain evidence="2">JCM 16908</strain>
    </source>
</reference>
<proteinExistence type="predicted"/>
<name>A0ABP7HCD4_9ACTN</name>
<dbReference type="RefSeq" id="WP_344934126.1">
    <property type="nucleotide sequence ID" value="NZ_BAAAZR010000001.1"/>
</dbReference>
<accession>A0ABP7HCD4</accession>
<protein>
    <recommendedName>
        <fullName evidence="3">ESX-1 secretion-associated protein</fullName>
    </recommendedName>
</protein>